<dbReference type="EMBL" id="JAACJK010000180">
    <property type="protein sequence ID" value="KAF5318310.1"/>
    <property type="molecule type" value="Genomic_DNA"/>
</dbReference>
<comment type="caution">
    <text evidence="2">The sequence shown here is derived from an EMBL/GenBank/DDBJ whole genome shotgun (WGS) entry which is preliminary data.</text>
</comment>
<keyword evidence="3" id="KW-1185">Reference proteome</keyword>
<name>A0A8H5EZH3_9AGAR</name>
<feature type="compositionally biased region" description="Acidic residues" evidence="1">
    <location>
        <begin position="162"/>
        <end position="176"/>
    </location>
</feature>
<organism evidence="2 3">
    <name type="scientific">Ephemerocybe angulata</name>
    <dbReference type="NCBI Taxonomy" id="980116"/>
    <lineage>
        <taxon>Eukaryota</taxon>
        <taxon>Fungi</taxon>
        <taxon>Dikarya</taxon>
        <taxon>Basidiomycota</taxon>
        <taxon>Agaricomycotina</taxon>
        <taxon>Agaricomycetes</taxon>
        <taxon>Agaricomycetidae</taxon>
        <taxon>Agaricales</taxon>
        <taxon>Agaricineae</taxon>
        <taxon>Psathyrellaceae</taxon>
        <taxon>Ephemerocybe</taxon>
    </lineage>
</organism>
<dbReference type="Proteomes" id="UP000541558">
    <property type="component" value="Unassembled WGS sequence"/>
</dbReference>
<accession>A0A8H5EZH3</accession>
<feature type="region of interest" description="Disordered" evidence="1">
    <location>
        <begin position="157"/>
        <end position="178"/>
    </location>
</feature>
<reference evidence="2 3" key="1">
    <citation type="journal article" date="2020" name="ISME J.">
        <title>Uncovering the hidden diversity of litter-decomposition mechanisms in mushroom-forming fungi.</title>
        <authorList>
            <person name="Floudas D."/>
            <person name="Bentzer J."/>
            <person name="Ahren D."/>
            <person name="Johansson T."/>
            <person name="Persson P."/>
            <person name="Tunlid A."/>
        </authorList>
    </citation>
    <scope>NUCLEOTIDE SEQUENCE [LARGE SCALE GENOMIC DNA]</scope>
    <source>
        <strain evidence="2 3">CBS 175.51</strain>
    </source>
</reference>
<proteinExistence type="predicted"/>
<evidence type="ECO:0000313" key="3">
    <source>
        <dbReference type="Proteomes" id="UP000541558"/>
    </source>
</evidence>
<feature type="compositionally biased region" description="Low complexity" evidence="1">
    <location>
        <begin position="105"/>
        <end position="115"/>
    </location>
</feature>
<evidence type="ECO:0000313" key="2">
    <source>
        <dbReference type="EMBL" id="KAF5318310.1"/>
    </source>
</evidence>
<dbReference type="AlphaFoldDB" id="A0A8H5EZH3"/>
<dbReference type="OrthoDB" id="10393864at2759"/>
<gene>
    <name evidence="2" type="ORF">D9611_014352</name>
</gene>
<sequence>MSGTSSTQSYRANEARTMPQGGEVAAIVQAIRNLGPISPASFACAAVQLGFMPPETCPGHNVSAAQGDALEASDGSASDSPGSTASSPINLVDFELGERFFPTMSSTSSEYATASEGEETPYGRYKERGDGRYAPTRSSSSIALRVPVFLSQPVYLSQQSYDADDEDSTDEDEDEREREIIYEVKRRLRESMSEDRASRNRRPTYIETLGEYDTRRFGSCSRCSFGVRANGELHEEPSAYALDLTSLFDAADSEDEEVFSGVGAKAEESDDEPEYEEEEEWYEGYKEDLAYEALLLSGFPSDLQ</sequence>
<feature type="region of interest" description="Disordered" evidence="1">
    <location>
        <begin position="105"/>
        <end position="138"/>
    </location>
</feature>
<evidence type="ECO:0000256" key="1">
    <source>
        <dbReference type="SAM" id="MobiDB-lite"/>
    </source>
</evidence>
<protein>
    <submittedName>
        <fullName evidence="2">Uncharacterized protein</fullName>
    </submittedName>
</protein>